<dbReference type="PANTHER" id="PTHR43265">
    <property type="entry name" value="ESTERASE ESTD"/>
    <property type="match status" value="1"/>
</dbReference>
<reference evidence="2" key="1">
    <citation type="journal article" date="2017" name="Nat. Microbiol.">
        <title>Global analysis of biosynthetic gene clusters reveals vast potential of secondary metabolite production in Penicillium species.</title>
        <authorList>
            <person name="Nielsen J.C."/>
            <person name="Grijseels S."/>
            <person name="Prigent S."/>
            <person name="Ji B."/>
            <person name="Dainat J."/>
            <person name="Nielsen K.F."/>
            <person name="Frisvad J.C."/>
            <person name="Workman M."/>
            <person name="Nielsen J."/>
        </authorList>
    </citation>
    <scope>NUCLEOTIDE SEQUENCE [LARGE SCALE GENOMIC DNA]</scope>
    <source>
        <strain evidence="2">IBT 24891</strain>
    </source>
</reference>
<dbReference type="GO" id="GO:0017000">
    <property type="term" value="P:antibiotic biosynthetic process"/>
    <property type="evidence" value="ECO:0007669"/>
    <property type="project" value="UniProtKB-ARBA"/>
</dbReference>
<dbReference type="SUPFAM" id="SSF53474">
    <property type="entry name" value="alpha/beta-Hydrolases"/>
    <property type="match status" value="1"/>
</dbReference>
<name>A0A1V6TSV5_9EURO</name>
<comment type="caution">
    <text evidence="1">The sequence shown here is derived from an EMBL/GenBank/DDBJ whole genome shotgun (WGS) entry which is preliminary data.</text>
</comment>
<dbReference type="InterPro" id="IPR029058">
    <property type="entry name" value="AB_hydrolase_fold"/>
</dbReference>
<dbReference type="EMBL" id="MLKD01000002">
    <property type="protein sequence ID" value="OQE29475.1"/>
    <property type="molecule type" value="Genomic_DNA"/>
</dbReference>
<evidence type="ECO:0000313" key="2">
    <source>
        <dbReference type="Proteomes" id="UP000191285"/>
    </source>
</evidence>
<dbReference type="Proteomes" id="UP000191285">
    <property type="component" value="Unassembled WGS sequence"/>
</dbReference>
<keyword evidence="2" id="KW-1185">Reference proteome</keyword>
<accession>A0A1V6TSV5</accession>
<sequence>MDVVQKSFGRLESTEDPIITLGWFLTTVKVPLQLQHAEFGIVLPFTSAGGLIGLHFTGLGKEWQSPSYADKEAAEIDLVLGQGKFNVGATLCLPRYEPCDRDSTIGENKPFKDLAIGLAGHGIASIRFDKVAHTYPKAFRSLKAEVTRISTRVGFLYWDIVWAQWFETTQGLKCPVLVTQGCRNYQVTVQDDYEKWHAAICGKSNVRLRLYEELNHIFVAGTGLSTPLEYSVQGNVDERVV</sequence>
<gene>
    <name evidence="1" type="ORF">PENSTE_c002G10144</name>
</gene>
<protein>
    <submittedName>
        <fullName evidence="1">Uncharacterized protein</fullName>
    </submittedName>
</protein>
<dbReference type="AlphaFoldDB" id="A0A1V6TSV5"/>
<dbReference type="InterPro" id="IPR053145">
    <property type="entry name" value="AB_hydrolase_Est10"/>
</dbReference>
<evidence type="ECO:0000313" key="1">
    <source>
        <dbReference type="EMBL" id="OQE29475.1"/>
    </source>
</evidence>
<dbReference type="GO" id="GO:0052689">
    <property type="term" value="F:carboxylic ester hydrolase activity"/>
    <property type="evidence" value="ECO:0007669"/>
    <property type="project" value="TreeGrafter"/>
</dbReference>
<dbReference type="OrthoDB" id="10249433at2759"/>
<dbReference type="PANTHER" id="PTHR43265:SF1">
    <property type="entry name" value="ESTERASE ESTD"/>
    <property type="match status" value="1"/>
</dbReference>
<dbReference type="GO" id="GO:0072330">
    <property type="term" value="P:monocarboxylic acid biosynthetic process"/>
    <property type="evidence" value="ECO:0007669"/>
    <property type="project" value="UniProtKB-ARBA"/>
</dbReference>
<organism evidence="1 2">
    <name type="scientific">Penicillium steckii</name>
    <dbReference type="NCBI Taxonomy" id="303698"/>
    <lineage>
        <taxon>Eukaryota</taxon>
        <taxon>Fungi</taxon>
        <taxon>Dikarya</taxon>
        <taxon>Ascomycota</taxon>
        <taxon>Pezizomycotina</taxon>
        <taxon>Eurotiomycetes</taxon>
        <taxon>Eurotiomycetidae</taxon>
        <taxon>Eurotiales</taxon>
        <taxon>Aspergillaceae</taxon>
        <taxon>Penicillium</taxon>
    </lineage>
</organism>
<proteinExistence type="predicted"/>